<evidence type="ECO:0000256" key="5">
    <source>
        <dbReference type="HAMAP-Rule" id="MF_00299"/>
    </source>
</evidence>
<keyword evidence="3 5" id="KW-0520">NAD</keyword>
<evidence type="ECO:0000256" key="3">
    <source>
        <dbReference type="ARBA" id="ARBA00023027"/>
    </source>
</evidence>
<accession>A0AAU8I7W4</accession>
<evidence type="ECO:0000256" key="4">
    <source>
        <dbReference type="ARBA" id="ARBA00025212"/>
    </source>
</evidence>
<dbReference type="AlphaFoldDB" id="A0AAU8I7W4"/>
<keyword evidence="8" id="KW-1185">Reference proteome</keyword>
<dbReference type="PANTHER" id="PTHR12684:SF2">
    <property type="entry name" value="TRNA 2'-PHOSPHOTRANSFERASE 1"/>
    <property type="match status" value="1"/>
</dbReference>
<dbReference type="EMBL" id="CP131914">
    <property type="protein sequence ID" value="XCI81519.1"/>
    <property type="molecule type" value="Genomic_DNA"/>
</dbReference>
<dbReference type="SUPFAM" id="SSF56399">
    <property type="entry name" value="ADP-ribosylation"/>
    <property type="match status" value="1"/>
</dbReference>
<dbReference type="PANTHER" id="PTHR12684">
    <property type="entry name" value="PUTATIVE PHOSPHOTRANSFERASE"/>
    <property type="match status" value="1"/>
</dbReference>
<dbReference type="Pfam" id="PF01885">
    <property type="entry name" value="PTS_2-RNA"/>
    <property type="match status" value="1"/>
</dbReference>
<gene>
    <name evidence="5" type="primary">kptA</name>
    <name evidence="6" type="ORF">L3V74_08030</name>
    <name evidence="7" type="ORF">Q7W82_05000</name>
</gene>
<evidence type="ECO:0000313" key="8">
    <source>
        <dbReference type="Proteomes" id="UP001430647"/>
    </source>
</evidence>
<dbReference type="InterPro" id="IPR042081">
    <property type="entry name" value="RNA_2'-PTrans_C"/>
</dbReference>
<dbReference type="NCBIfam" id="NF002014">
    <property type="entry name" value="PRK00819.1-4"/>
    <property type="match status" value="1"/>
</dbReference>
<reference evidence="6" key="2">
    <citation type="submission" date="2022-01" db="EMBL/GenBank/DDBJ databases">
        <authorList>
            <person name="Rana R."/>
            <person name="Patil P.B."/>
        </authorList>
    </citation>
    <scope>NUCLEOTIDE SEQUENCE</scope>
    <source>
        <strain evidence="6">PPL560</strain>
    </source>
</reference>
<dbReference type="InterPro" id="IPR002745">
    <property type="entry name" value="Ptrans_KptA/Tpt1"/>
</dbReference>
<dbReference type="KEGG" id="xin:Q7W82_05000"/>
<reference evidence="6 8" key="1">
    <citation type="journal article" date="2022" name="Curr. Microbiol.">
        <title>Xanthomonas indica sp. nov., a Novel Member of Non-Pathogenic Xanthomonas Community from Healthy Rice Seeds.</title>
        <authorList>
            <person name="Rana R."/>
            <person name="Madhavan V.N."/>
            <person name="Saroha T."/>
            <person name="Bansal K."/>
            <person name="Kaur A."/>
            <person name="Sonti R.V."/>
            <person name="Patel H.K."/>
            <person name="Patil P.B."/>
        </authorList>
    </citation>
    <scope>NUCLEOTIDE SEQUENCE [LARGE SCALE GENOMIC DNA]</scope>
    <source>
        <strain evidence="6 8">PPL560</strain>
    </source>
</reference>
<protein>
    <recommendedName>
        <fullName evidence="5">Probable RNA 2'-phosphotransferase</fullName>
        <ecNumber evidence="5">2.7.1.-</ecNumber>
    </recommendedName>
</protein>
<dbReference type="GO" id="GO:0000215">
    <property type="term" value="F:tRNA 2'-phosphotransferase activity"/>
    <property type="evidence" value="ECO:0007669"/>
    <property type="project" value="TreeGrafter"/>
</dbReference>
<evidence type="ECO:0000313" key="7">
    <source>
        <dbReference type="EMBL" id="XCI81519.1"/>
    </source>
</evidence>
<dbReference type="HAMAP" id="MF_00299">
    <property type="entry name" value="KptA"/>
    <property type="match status" value="1"/>
</dbReference>
<reference evidence="7" key="3">
    <citation type="submission" date="2023-08" db="EMBL/GenBank/DDBJ databases">
        <title>Complete genome sequence of Xanthomonas indica.</title>
        <authorList>
            <person name="Patil P.B."/>
            <person name="Rana R."/>
        </authorList>
    </citation>
    <scope>NUCLEOTIDE SEQUENCE</scope>
    <source>
        <strain evidence="7">PPL560</strain>
    </source>
</reference>
<sequence>MSKQHTEISKFLSFVLRHEPQAAGITLDSEGWAEVDTLIVGAAKAGKVFDAALVRAVVDGSDKKRFALSDDGRRIRAVQGHSTESVAIQYEAKVPPEFLYHGTATRFLDAILAEGLRAGQRHHVHLSQNIATATTVGQRHGTPVVLKVEALRMHQQGVAFFQADNGVWLTQAVPSSFLSEI</sequence>
<dbReference type="InterPro" id="IPR022928">
    <property type="entry name" value="RNA_2'-PTrans_KptA"/>
</dbReference>
<evidence type="ECO:0000256" key="2">
    <source>
        <dbReference type="ARBA" id="ARBA00022679"/>
    </source>
</evidence>
<dbReference type="InterPro" id="IPR042080">
    <property type="entry name" value="RNA_2'-PTrans_N"/>
</dbReference>
<evidence type="ECO:0000313" key="6">
    <source>
        <dbReference type="EMBL" id="MCI2261485.1"/>
    </source>
</evidence>
<comment type="function">
    <text evidence="4 5">Removes the 2'-phosphate from RNA via an intermediate in which the phosphate is ADP-ribosylated by NAD followed by a presumed transesterification to release the RNA and generate ADP-ribose 1''-2''-cyclic phosphate (APPR&gt;P). May function as an ADP-ribosylase.</text>
</comment>
<dbReference type="Gene3D" id="3.20.170.30">
    <property type="match status" value="1"/>
</dbReference>
<dbReference type="GO" id="GO:0006388">
    <property type="term" value="P:tRNA splicing, via endonucleolytic cleavage and ligation"/>
    <property type="evidence" value="ECO:0007669"/>
    <property type="project" value="UniProtKB-UniRule"/>
</dbReference>
<dbReference type="EMBL" id="JAKJPQ010000006">
    <property type="protein sequence ID" value="MCI2261485.1"/>
    <property type="molecule type" value="Genomic_DNA"/>
</dbReference>
<organism evidence="7">
    <name type="scientific">Xanthomonas indica</name>
    <dbReference type="NCBI Taxonomy" id="2912242"/>
    <lineage>
        <taxon>Bacteria</taxon>
        <taxon>Pseudomonadati</taxon>
        <taxon>Pseudomonadota</taxon>
        <taxon>Gammaproteobacteria</taxon>
        <taxon>Lysobacterales</taxon>
        <taxon>Lysobacteraceae</taxon>
        <taxon>Xanthomonas</taxon>
    </lineage>
</organism>
<comment type="similarity">
    <text evidence="1 5">Belongs to the KptA/TPT1 family.</text>
</comment>
<name>A0AAU8I7W4_9XANT</name>
<dbReference type="NCBIfam" id="NF002012">
    <property type="entry name" value="PRK00819.1-1"/>
    <property type="match status" value="1"/>
</dbReference>
<dbReference type="Proteomes" id="UP001430647">
    <property type="component" value="Unassembled WGS sequence"/>
</dbReference>
<evidence type="ECO:0000256" key="1">
    <source>
        <dbReference type="ARBA" id="ARBA00009836"/>
    </source>
</evidence>
<dbReference type="Gene3D" id="1.10.10.970">
    <property type="entry name" value="RNA 2'-phosphotransferase, Tpt1/KptA family, N-terminal domain"/>
    <property type="match status" value="1"/>
</dbReference>
<keyword evidence="2 5" id="KW-0808">Transferase</keyword>
<dbReference type="EC" id="2.7.1.-" evidence="5"/>
<proteinExistence type="inferred from homology"/>
<dbReference type="GO" id="GO:0003950">
    <property type="term" value="F:NAD+ poly-ADP-ribosyltransferase activity"/>
    <property type="evidence" value="ECO:0007669"/>
    <property type="project" value="InterPro"/>
</dbReference>
<dbReference type="RefSeq" id="WP_242159530.1">
    <property type="nucleotide sequence ID" value="NZ_CP131914.1"/>
</dbReference>